<evidence type="ECO:0000313" key="2">
    <source>
        <dbReference type="Proteomes" id="UP000692954"/>
    </source>
</evidence>
<accession>A0A8S1PR34</accession>
<keyword evidence="2" id="KW-1185">Reference proteome</keyword>
<evidence type="ECO:0000313" key="1">
    <source>
        <dbReference type="EMBL" id="CAD8105442.1"/>
    </source>
</evidence>
<dbReference type="AlphaFoldDB" id="A0A8S1PR34"/>
<protein>
    <submittedName>
        <fullName evidence="1">Uncharacterized protein</fullName>
    </submittedName>
</protein>
<dbReference type="EMBL" id="CAJJDN010000084">
    <property type="protein sequence ID" value="CAD8105442.1"/>
    <property type="molecule type" value="Genomic_DNA"/>
</dbReference>
<dbReference type="Proteomes" id="UP000692954">
    <property type="component" value="Unassembled WGS sequence"/>
</dbReference>
<sequence length="56" mass="6925">MKKTKNFILGFLTLIRLIFQEFKNIFILQFRKIFMHFKIQEYQNQTAKQLESVEKL</sequence>
<reference evidence="1" key="1">
    <citation type="submission" date="2021-01" db="EMBL/GenBank/DDBJ databases">
        <authorList>
            <consortium name="Genoscope - CEA"/>
            <person name="William W."/>
        </authorList>
    </citation>
    <scope>NUCLEOTIDE SEQUENCE</scope>
</reference>
<proteinExistence type="predicted"/>
<name>A0A8S1PR34_9CILI</name>
<gene>
    <name evidence="1" type="ORF">PSON_ATCC_30995.1.T0840157</name>
</gene>
<organism evidence="1 2">
    <name type="scientific">Paramecium sonneborni</name>
    <dbReference type="NCBI Taxonomy" id="65129"/>
    <lineage>
        <taxon>Eukaryota</taxon>
        <taxon>Sar</taxon>
        <taxon>Alveolata</taxon>
        <taxon>Ciliophora</taxon>
        <taxon>Intramacronucleata</taxon>
        <taxon>Oligohymenophorea</taxon>
        <taxon>Peniculida</taxon>
        <taxon>Parameciidae</taxon>
        <taxon>Paramecium</taxon>
    </lineage>
</organism>
<comment type="caution">
    <text evidence="1">The sequence shown here is derived from an EMBL/GenBank/DDBJ whole genome shotgun (WGS) entry which is preliminary data.</text>
</comment>